<dbReference type="Proteomes" id="UP001497623">
    <property type="component" value="Unassembled WGS sequence"/>
</dbReference>
<sequence>SKNPQITSFEAHNTFQKNKSQCSQLPASSKIHSRSISLDNNDTQVKEKICRAVWARSSAVLLSYHRWLNHVSDGQSPELTGSVVTSSAGVRVVELRDMQTMAFHHWEFLQCPPPSVLHLPWTKVQHWPPDSYIEVVAEDDHGNLMKGKFISRPL</sequence>
<keyword evidence="2" id="KW-1185">Reference proteome</keyword>
<dbReference type="AlphaFoldDB" id="A0AAV2SJA7"/>
<evidence type="ECO:0000313" key="1">
    <source>
        <dbReference type="EMBL" id="CAL4190802.1"/>
    </source>
</evidence>
<proteinExistence type="predicted"/>
<protein>
    <submittedName>
        <fullName evidence="1">Uncharacterized protein</fullName>
    </submittedName>
</protein>
<accession>A0AAV2SJA7</accession>
<name>A0AAV2SJA7_MEGNR</name>
<gene>
    <name evidence="1" type="ORF">MNOR_LOCUS36529</name>
</gene>
<organism evidence="1 2">
    <name type="scientific">Meganyctiphanes norvegica</name>
    <name type="common">Northern krill</name>
    <name type="synonym">Thysanopoda norvegica</name>
    <dbReference type="NCBI Taxonomy" id="48144"/>
    <lineage>
        <taxon>Eukaryota</taxon>
        <taxon>Metazoa</taxon>
        <taxon>Ecdysozoa</taxon>
        <taxon>Arthropoda</taxon>
        <taxon>Crustacea</taxon>
        <taxon>Multicrustacea</taxon>
        <taxon>Malacostraca</taxon>
        <taxon>Eumalacostraca</taxon>
        <taxon>Eucarida</taxon>
        <taxon>Euphausiacea</taxon>
        <taxon>Euphausiidae</taxon>
        <taxon>Meganyctiphanes</taxon>
    </lineage>
</organism>
<dbReference type="EMBL" id="CAXKWB010067310">
    <property type="protein sequence ID" value="CAL4190802.1"/>
    <property type="molecule type" value="Genomic_DNA"/>
</dbReference>
<reference evidence="1 2" key="1">
    <citation type="submission" date="2024-05" db="EMBL/GenBank/DDBJ databases">
        <authorList>
            <person name="Wallberg A."/>
        </authorList>
    </citation>
    <scope>NUCLEOTIDE SEQUENCE [LARGE SCALE GENOMIC DNA]</scope>
</reference>
<evidence type="ECO:0000313" key="2">
    <source>
        <dbReference type="Proteomes" id="UP001497623"/>
    </source>
</evidence>
<feature type="non-terminal residue" evidence="1">
    <location>
        <position position="1"/>
    </location>
</feature>
<comment type="caution">
    <text evidence="1">The sequence shown here is derived from an EMBL/GenBank/DDBJ whole genome shotgun (WGS) entry which is preliminary data.</text>
</comment>